<dbReference type="STRING" id="545697.HMPREF0216_02041"/>
<evidence type="ECO:0000313" key="5">
    <source>
        <dbReference type="Proteomes" id="UP000010420"/>
    </source>
</evidence>
<dbReference type="SMART" id="SM00910">
    <property type="entry name" value="HIRAN"/>
    <property type="match status" value="1"/>
</dbReference>
<dbReference type="Gene3D" id="3.30.70.2330">
    <property type="match status" value="1"/>
</dbReference>
<dbReference type="GO" id="GO:0016818">
    <property type="term" value="F:hydrolase activity, acting on acid anhydrides, in phosphorus-containing anhydrides"/>
    <property type="evidence" value="ECO:0007669"/>
    <property type="project" value="InterPro"/>
</dbReference>
<evidence type="ECO:0000259" key="3">
    <source>
        <dbReference type="SMART" id="SM00910"/>
    </source>
</evidence>
<reference evidence="4 5" key="1">
    <citation type="submission" date="2012-05" db="EMBL/GenBank/DDBJ databases">
        <authorList>
            <person name="Weinstock G."/>
            <person name="Sodergren E."/>
            <person name="Lobos E.A."/>
            <person name="Fulton L."/>
            <person name="Fulton R."/>
            <person name="Courtney L."/>
            <person name="Fronick C."/>
            <person name="O'Laughlin M."/>
            <person name="Godfrey J."/>
            <person name="Wilson R.M."/>
            <person name="Miner T."/>
            <person name="Farmer C."/>
            <person name="Delehaunty K."/>
            <person name="Cordes M."/>
            <person name="Minx P."/>
            <person name="Tomlinson C."/>
            <person name="Chen J."/>
            <person name="Wollam A."/>
            <person name="Pepin K.H."/>
            <person name="Bhonagiri V."/>
            <person name="Zhang X."/>
            <person name="Suruliraj S."/>
            <person name="Warren W."/>
            <person name="Mitreva M."/>
            <person name="Mardis E.R."/>
            <person name="Wilson R.K."/>
        </authorList>
    </citation>
    <scope>NUCLEOTIDE SEQUENCE [LARGE SCALE GENOMIC DNA]</scope>
    <source>
        <strain evidence="4 5">DSM 1785</strain>
    </source>
</reference>
<dbReference type="Proteomes" id="UP000010420">
    <property type="component" value="Unassembled WGS sequence"/>
</dbReference>
<accession>L1QE43</accession>
<comment type="caution">
    <text evidence="4">The sequence shown here is derived from an EMBL/GenBank/DDBJ whole genome shotgun (WGS) entry which is preliminary data.</text>
</comment>
<keyword evidence="5" id="KW-1185">Reference proteome</keyword>
<dbReference type="HOGENOM" id="CLU_416611_0_0_9"/>
<protein>
    <submittedName>
        <fullName evidence="4">HIRAN domain protein</fullName>
    </submittedName>
</protein>
<dbReference type="OrthoDB" id="1650885at2"/>
<name>L1QE43_9CLOT</name>
<dbReference type="GO" id="GO:0008270">
    <property type="term" value="F:zinc ion binding"/>
    <property type="evidence" value="ECO:0007669"/>
    <property type="project" value="InterPro"/>
</dbReference>
<organism evidence="4 5">
    <name type="scientific">Clostridium celatum DSM 1785</name>
    <dbReference type="NCBI Taxonomy" id="545697"/>
    <lineage>
        <taxon>Bacteria</taxon>
        <taxon>Bacillati</taxon>
        <taxon>Bacillota</taxon>
        <taxon>Clostridia</taxon>
        <taxon>Eubacteriales</taxon>
        <taxon>Clostridiaceae</taxon>
        <taxon>Clostridium</taxon>
    </lineage>
</organism>
<sequence>MKTKKFVDLMEWWNKYKYKPYEKIDMLMAGEKECDAIYLDQSITAREKEELANGLLEILIESFKYEGKAEDVIRFIKRFPIIDYYFIFIDKIKILLKERMITKEELFITGKYYANECEESEGIKLGLTLLRFADNIDALEILKIYSNHNEFIFYCIEAIKEYSMCNSIIFNIAKASNGYGKIIAVSNLEPLTEEIKEWIIEEGSLNNILEEVLLILKFNEYDYLNYFGSGRKTKNKYEIFTRNLKLLCQIEDTLREYITFEIINLYFEYYKKFDINFDNLYVMYSMLMLLYDEDNKMASELSEFEKELRDNITNKILSYNYEEIIKDEISFGSYDKKIAIDIASVFDIELKFNDFKDVLKYEPFNNYIYQYILEKEDKLDKNNLIKFACENIDFDKINYEKETIYEEEINKEYIDYRYAQDIALYLIISDMEDLAKDYIDINIKALKTRYIATRRAAFANLKNFYEYKSKEINEEIKIACSLEDDKNLKRSMERFLNNRNDEEKESRFINIEDVKVKPHSKDIFLLQTHIAGIKYRDLTIIEEKLIKGKEVFLKREKDNLYDKNSIMILADNGYLLGYIPKSENVILKNLIDYGKIIYGEITDISEDFSEIKVDLFLSYVDVIEEVSATLNMMADESIGYLN</sequence>
<dbReference type="PATRIC" id="fig|545697.3.peg.2007"/>
<dbReference type="GO" id="GO:0003676">
    <property type="term" value="F:nucleic acid binding"/>
    <property type="evidence" value="ECO:0007669"/>
    <property type="project" value="InterPro"/>
</dbReference>
<dbReference type="RefSeq" id="WP_005213796.1">
    <property type="nucleotide sequence ID" value="NZ_KB291649.1"/>
</dbReference>
<keyword evidence="1" id="KW-0479">Metal-binding</keyword>
<dbReference type="AlphaFoldDB" id="L1QE43"/>
<dbReference type="Pfam" id="PF08797">
    <property type="entry name" value="HIRAN"/>
    <property type="match status" value="1"/>
</dbReference>
<dbReference type="EMBL" id="AMEZ01000058">
    <property type="protein sequence ID" value="EKY26259.1"/>
    <property type="molecule type" value="Genomic_DNA"/>
</dbReference>
<proteinExistence type="predicted"/>
<evidence type="ECO:0000313" key="4">
    <source>
        <dbReference type="EMBL" id="EKY26259.1"/>
    </source>
</evidence>
<evidence type="ECO:0000256" key="1">
    <source>
        <dbReference type="ARBA" id="ARBA00022723"/>
    </source>
</evidence>
<feature type="domain" description="HIRAN" evidence="3">
    <location>
        <begin position="523"/>
        <end position="622"/>
    </location>
</feature>
<evidence type="ECO:0000256" key="2">
    <source>
        <dbReference type="ARBA" id="ARBA00022801"/>
    </source>
</evidence>
<keyword evidence="2" id="KW-0378">Hydrolase</keyword>
<gene>
    <name evidence="4" type="ORF">HMPREF0216_02041</name>
</gene>
<dbReference type="InterPro" id="IPR014905">
    <property type="entry name" value="HIRAN"/>
</dbReference>
<dbReference type="eggNOG" id="ENOG502Z968">
    <property type="taxonomic scope" value="Bacteria"/>
</dbReference>